<dbReference type="EMBL" id="CP020919">
    <property type="protein sequence ID" value="AWG26543.1"/>
    <property type="molecule type" value="Genomic_DNA"/>
</dbReference>
<protein>
    <submittedName>
        <fullName evidence="1">Uncharacterized protein</fullName>
    </submittedName>
</protein>
<dbReference type="Proteomes" id="UP000244677">
    <property type="component" value="Chromosome"/>
</dbReference>
<keyword evidence="2" id="KW-1185">Reference proteome</keyword>
<reference evidence="1 2" key="1">
    <citation type="submission" date="2017-04" db="EMBL/GenBank/DDBJ databases">
        <title>Complete genome sequence of Flavobacterium kingsejong AJ004.</title>
        <authorList>
            <person name="Lee P.C."/>
        </authorList>
    </citation>
    <scope>NUCLEOTIDE SEQUENCE [LARGE SCALE GENOMIC DNA]</scope>
    <source>
        <strain evidence="1 2">AJ004</strain>
    </source>
</reference>
<gene>
    <name evidence="1" type="ORF">FK004_15575</name>
</gene>
<sequence length="148" mass="16885">MQKGLFILVFIVISCSKKEKTTTGNDGEWTTYTTTDSIPELLRQKVMAYYHGDLDMANPGAPYNATDMRTDSLPTRPLMLLAKKGDEWRMSYVQGGYGKYYVYVQATIQKKAISDFKVAESRTLLDNNDTIDKRIKNHQLEFKNSPAK</sequence>
<evidence type="ECO:0000313" key="2">
    <source>
        <dbReference type="Proteomes" id="UP000244677"/>
    </source>
</evidence>
<dbReference type="KEGG" id="fki:FK004_15575"/>
<accession>A0A2S1LS02</accession>
<evidence type="ECO:0000313" key="1">
    <source>
        <dbReference type="EMBL" id="AWG26543.1"/>
    </source>
</evidence>
<proteinExistence type="predicted"/>
<name>A0A2S1LS02_9FLAO</name>
<dbReference type="AlphaFoldDB" id="A0A2S1LS02"/>
<dbReference type="PROSITE" id="PS51257">
    <property type="entry name" value="PROKAR_LIPOPROTEIN"/>
    <property type="match status" value="1"/>
</dbReference>
<dbReference type="RefSeq" id="WP_108738057.1">
    <property type="nucleotide sequence ID" value="NZ_CP020919.1"/>
</dbReference>
<organism evidence="1 2">
    <name type="scientific">Flavobacterium kingsejongi</name>
    <dbReference type="NCBI Taxonomy" id="1678728"/>
    <lineage>
        <taxon>Bacteria</taxon>
        <taxon>Pseudomonadati</taxon>
        <taxon>Bacteroidota</taxon>
        <taxon>Flavobacteriia</taxon>
        <taxon>Flavobacteriales</taxon>
        <taxon>Flavobacteriaceae</taxon>
        <taxon>Flavobacterium</taxon>
    </lineage>
</organism>